<dbReference type="SUPFAM" id="SSF141322">
    <property type="entry name" value="NfeD domain-like"/>
    <property type="match status" value="1"/>
</dbReference>
<dbReference type="PATRIC" id="fig|1229493.5.peg.3310"/>
<feature type="domain" description="NfeD-like C-terminal" evidence="6">
    <location>
        <begin position="95"/>
        <end position="150"/>
    </location>
</feature>
<dbReference type="RefSeq" id="WP_005436909.1">
    <property type="nucleotide sequence ID" value="NZ_BAOH01000137.1"/>
</dbReference>
<dbReference type="EMBL" id="JPRD01000039">
    <property type="protein sequence ID" value="KIF51391.1"/>
    <property type="molecule type" value="Genomic_DNA"/>
</dbReference>
<feature type="transmembrane region" description="Helical" evidence="5">
    <location>
        <begin position="33"/>
        <end position="51"/>
    </location>
</feature>
<protein>
    <submittedName>
        <fullName evidence="7">Regulatory protein</fullName>
    </submittedName>
</protein>
<feature type="transmembrane region" description="Helical" evidence="5">
    <location>
        <begin position="12"/>
        <end position="28"/>
    </location>
</feature>
<dbReference type="AlphaFoldDB" id="A0A0C1ZEB2"/>
<name>A0A0C1ZEB2_9VIBR</name>
<evidence type="ECO:0000256" key="4">
    <source>
        <dbReference type="ARBA" id="ARBA00023136"/>
    </source>
</evidence>
<feature type="transmembrane region" description="Helical" evidence="5">
    <location>
        <begin position="57"/>
        <end position="74"/>
    </location>
</feature>
<evidence type="ECO:0000256" key="1">
    <source>
        <dbReference type="ARBA" id="ARBA00004141"/>
    </source>
</evidence>
<dbReference type="Gene3D" id="2.40.50.140">
    <property type="entry name" value="Nucleic acid-binding proteins"/>
    <property type="match status" value="1"/>
</dbReference>
<dbReference type="Proteomes" id="UP000031586">
    <property type="component" value="Unassembled WGS sequence"/>
</dbReference>
<dbReference type="Pfam" id="PF01957">
    <property type="entry name" value="NfeD"/>
    <property type="match status" value="1"/>
</dbReference>
<keyword evidence="2 5" id="KW-0812">Transmembrane</keyword>
<reference evidence="7 8" key="1">
    <citation type="submission" date="2014-07" db="EMBL/GenBank/DDBJ databases">
        <title>Unique and conserved regions in Vibrio harveyi and related species in comparison with the shrimp pathogen Vibrio harveyi CAIM 1792.</title>
        <authorList>
            <person name="Espinoza-Valles I."/>
            <person name="Vora G."/>
            <person name="Leekitcharoenphon P."/>
            <person name="Ussery D."/>
            <person name="Hoj L."/>
            <person name="Gomez-Gil B."/>
        </authorList>
    </citation>
    <scope>NUCLEOTIDE SEQUENCE [LARGE SCALE GENOMIC DNA]</scope>
    <source>
        <strain evidence="8">CAIM 1854 / LMG 25443</strain>
    </source>
</reference>
<sequence>MDLFSLLEGVTFWHWIAFGFALLAIELLGTAGYFLWLGISALIVGTILSFLPISWQMQWLAFAAFSLMTTWLWWRKQWSKDRKSDSARDLNQKQKQLVGSIVTLDEDFTVGMNRLRVADTTWSAESEHDLPAGTRVEIIAVDGIILKIKPVSR</sequence>
<accession>A0A0C1ZEB2</accession>
<evidence type="ECO:0000256" key="3">
    <source>
        <dbReference type="ARBA" id="ARBA00022989"/>
    </source>
</evidence>
<evidence type="ECO:0000313" key="7">
    <source>
        <dbReference type="EMBL" id="KIF51391.1"/>
    </source>
</evidence>
<evidence type="ECO:0000256" key="2">
    <source>
        <dbReference type="ARBA" id="ARBA00022692"/>
    </source>
</evidence>
<dbReference type="InterPro" id="IPR052165">
    <property type="entry name" value="Membrane_assoc_protease"/>
</dbReference>
<evidence type="ECO:0000313" key="8">
    <source>
        <dbReference type="Proteomes" id="UP000031586"/>
    </source>
</evidence>
<dbReference type="PANTHER" id="PTHR33507">
    <property type="entry name" value="INNER MEMBRANE PROTEIN YBBJ"/>
    <property type="match status" value="1"/>
</dbReference>
<proteinExistence type="predicted"/>
<dbReference type="InterPro" id="IPR002810">
    <property type="entry name" value="NfeD-like_C"/>
</dbReference>
<dbReference type="GeneID" id="47099017"/>
<organism evidence="7 8">
    <name type="scientific">Vibrio owensii CAIM 1854 = LMG 25443</name>
    <dbReference type="NCBI Taxonomy" id="1229493"/>
    <lineage>
        <taxon>Bacteria</taxon>
        <taxon>Pseudomonadati</taxon>
        <taxon>Pseudomonadota</taxon>
        <taxon>Gammaproteobacteria</taxon>
        <taxon>Vibrionales</taxon>
        <taxon>Vibrionaceae</taxon>
        <taxon>Vibrio</taxon>
    </lineage>
</organism>
<keyword evidence="4 5" id="KW-0472">Membrane</keyword>
<keyword evidence="3 5" id="KW-1133">Transmembrane helix</keyword>
<dbReference type="InterPro" id="IPR012340">
    <property type="entry name" value="NA-bd_OB-fold"/>
</dbReference>
<dbReference type="GO" id="GO:0005886">
    <property type="term" value="C:plasma membrane"/>
    <property type="evidence" value="ECO:0007669"/>
    <property type="project" value="TreeGrafter"/>
</dbReference>
<comment type="subcellular location">
    <subcellularLocation>
        <location evidence="1">Membrane</location>
        <topology evidence="1">Multi-pass membrane protein</topology>
    </subcellularLocation>
</comment>
<evidence type="ECO:0000256" key="5">
    <source>
        <dbReference type="SAM" id="Phobius"/>
    </source>
</evidence>
<comment type="caution">
    <text evidence="7">The sequence shown here is derived from an EMBL/GenBank/DDBJ whole genome shotgun (WGS) entry which is preliminary data.</text>
</comment>
<evidence type="ECO:0000259" key="6">
    <source>
        <dbReference type="Pfam" id="PF01957"/>
    </source>
</evidence>
<gene>
    <name evidence="7" type="ORF">H735_19885</name>
</gene>
<dbReference type="PANTHER" id="PTHR33507:SF3">
    <property type="entry name" value="INNER MEMBRANE PROTEIN YBBJ"/>
    <property type="match status" value="1"/>
</dbReference>